<keyword evidence="1" id="KW-1133">Transmembrane helix</keyword>
<proteinExistence type="predicted"/>
<evidence type="ECO:0000313" key="2">
    <source>
        <dbReference type="EMBL" id="GAB59904.1"/>
    </source>
</evidence>
<comment type="caution">
    <text evidence="2">The sequence shown here is derived from an EMBL/GenBank/DDBJ whole genome shotgun (WGS) entry which is preliminary data.</text>
</comment>
<organism evidence="2 3">
    <name type="scientific">Rheinheimera nanhaiensis E407-8</name>
    <dbReference type="NCBI Taxonomy" id="562729"/>
    <lineage>
        <taxon>Bacteria</taxon>
        <taxon>Pseudomonadati</taxon>
        <taxon>Pseudomonadota</taxon>
        <taxon>Gammaproteobacteria</taxon>
        <taxon>Chromatiales</taxon>
        <taxon>Chromatiaceae</taxon>
        <taxon>Rheinheimera</taxon>
    </lineage>
</organism>
<name>I1E0S6_9GAMM</name>
<dbReference type="Proteomes" id="UP000004374">
    <property type="component" value="Unassembled WGS sequence"/>
</dbReference>
<dbReference type="AlphaFoldDB" id="I1E0S6"/>
<reference evidence="2 3" key="1">
    <citation type="journal article" date="2012" name="J. Bacteriol.">
        <title>Genome Sequence of the Protease-Producing Bacterium Rheinheimera nanhaiensis E407-8T, Isolated from Deep-Sea Sediment of the South China Sea.</title>
        <authorList>
            <person name="Zhang X.-Y."/>
            <person name="Zhang Y.-J."/>
            <person name="Qin Q.-L."/>
            <person name="Xie B.-B."/>
            <person name="Chen X.-L."/>
            <person name="Zhou B.-C."/>
            <person name="Zhang Y.-Z."/>
        </authorList>
    </citation>
    <scope>NUCLEOTIDE SEQUENCE [LARGE SCALE GENOMIC DNA]</scope>
    <source>
        <strain evidence="2 3">E407-8</strain>
    </source>
</reference>
<keyword evidence="1" id="KW-0812">Transmembrane</keyword>
<keyword evidence="1" id="KW-0472">Membrane</keyword>
<evidence type="ECO:0000313" key="3">
    <source>
        <dbReference type="Proteomes" id="UP000004374"/>
    </source>
</evidence>
<protein>
    <submittedName>
        <fullName evidence="2">Uncharacterized protein</fullName>
    </submittedName>
</protein>
<dbReference type="EMBL" id="BAFK01000018">
    <property type="protein sequence ID" value="GAB59904.1"/>
    <property type="molecule type" value="Genomic_DNA"/>
</dbReference>
<sequence length="44" mass="4719">MRVLPILPTAGNTGLTLYIHGCIFITLRLSVVTSAQFFPGLTGK</sequence>
<dbReference type="STRING" id="562729.RNAN_2917"/>
<gene>
    <name evidence="2" type="ORF">RNAN_2917</name>
</gene>
<evidence type="ECO:0000256" key="1">
    <source>
        <dbReference type="SAM" id="Phobius"/>
    </source>
</evidence>
<keyword evidence="3" id="KW-1185">Reference proteome</keyword>
<feature type="transmembrane region" description="Helical" evidence="1">
    <location>
        <begin position="17"/>
        <end position="38"/>
    </location>
</feature>
<accession>I1E0S6</accession>